<evidence type="ECO:0000313" key="3">
    <source>
        <dbReference type="Proteomes" id="UP001278766"/>
    </source>
</evidence>
<feature type="compositionally biased region" description="Basic and acidic residues" evidence="1">
    <location>
        <begin position="427"/>
        <end position="438"/>
    </location>
</feature>
<feature type="region of interest" description="Disordered" evidence="1">
    <location>
        <begin position="556"/>
        <end position="641"/>
    </location>
</feature>
<feature type="compositionally biased region" description="Polar residues" evidence="1">
    <location>
        <begin position="559"/>
        <end position="585"/>
    </location>
</feature>
<evidence type="ECO:0000313" key="2">
    <source>
        <dbReference type="EMBL" id="KAK3294615.1"/>
    </source>
</evidence>
<dbReference type="EMBL" id="JAUEPN010000005">
    <property type="protein sequence ID" value="KAK3294615.1"/>
    <property type="molecule type" value="Genomic_DNA"/>
</dbReference>
<keyword evidence="3" id="KW-1185">Reference proteome</keyword>
<dbReference type="GeneID" id="87843680"/>
<accession>A0AAE0HE02</accession>
<dbReference type="Proteomes" id="UP001278766">
    <property type="component" value="Unassembled WGS sequence"/>
</dbReference>
<feature type="compositionally biased region" description="Polar residues" evidence="1">
    <location>
        <begin position="312"/>
        <end position="342"/>
    </location>
</feature>
<feature type="compositionally biased region" description="Polar residues" evidence="1">
    <location>
        <begin position="442"/>
        <end position="456"/>
    </location>
</feature>
<feature type="compositionally biased region" description="Pro residues" evidence="1">
    <location>
        <begin position="190"/>
        <end position="199"/>
    </location>
</feature>
<feature type="compositionally biased region" description="Polar residues" evidence="1">
    <location>
        <begin position="632"/>
        <end position="641"/>
    </location>
</feature>
<feature type="region of interest" description="Disordered" evidence="1">
    <location>
        <begin position="266"/>
        <end position="342"/>
    </location>
</feature>
<dbReference type="RefSeq" id="XP_062658129.1">
    <property type="nucleotide sequence ID" value="XM_062806732.1"/>
</dbReference>
<sequence>MDPPGTRKQDQQRAGAMGFPSPTQDYATINPKFLDDCTRMNFAIQQSIPEAVRRIVRDHWEKCLLGSEFHQAFVLNASIHHALPSITQRAVRDFGGKMVEESKEDVIRHFTTEALDEVADLIIEKASDGFLDKCLAKRLRTIEAKPLVNALAAAERLGYESSDMIQDEQHERVIPQEAYPGAAAAASTRPAPPSQPSPAYPEAGRNQLQCMKCFRTFMHTSAFDHHSRYDVCSQIPPTSNGFNYSCPHCGQGFTNHDEVQGHLDHKVCGNFGQPQRASQGRQPRTAPTAPLSPPAITPSTSQTPISNGVPRTHQQSTPAHPSVTRPTVATPTSAGSGNATNPYSHLTEHQMQLMHEELKAAEEKYQPRFAEANEIADETARRVRLEGLRNSFGTKQSMIRKKYGVRLRERRTKAEILAERERLGLKKAEKEKEREKARTPAGVQTHSTIPSINTDLASRAAGGSGWTAANTPRTSATWDEHSAKRQRTNEGGGYQTPYKTLADETPTRKTLSASLLGGGGPAGSSAVAATHDPTAPQGSRPAAVYEQAGARVEIHEPSKTSNPPGAHDPSSTGSESATPNGSEPGTNGHGRGFNMPAGTQPVVIDDDSSSDDDGDEDIPSTLPTHVRKGLASGSTSLLQNP</sequence>
<protein>
    <submittedName>
        <fullName evidence="2">Uncharacterized protein</fullName>
    </submittedName>
</protein>
<feature type="compositionally biased region" description="Basic and acidic residues" evidence="1">
    <location>
        <begin position="1"/>
        <end position="11"/>
    </location>
</feature>
<feature type="compositionally biased region" description="Polar residues" evidence="1">
    <location>
        <begin position="297"/>
        <end position="306"/>
    </location>
</feature>
<feature type="compositionally biased region" description="Acidic residues" evidence="1">
    <location>
        <begin position="604"/>
        <end position="618"/>
    </location>
</feature>
<reference evidence="2" key="1">
    <citation type="journal article" date="2023" name="Mol. Phylogenet. Evol.">
        <title>Genome-scale phylogeny and comparative genomics of the fungal order Sordariales.</title>
        <authorList>
            <person name="Hensen N."/>
            <person name="Bonometti L."/>
            <person name="Westerberg I."/>
            <person name="Brannstrom I.O."/>
            <person name="Guillou S."/>
            <person name="Cros-Aarteil S."/>
            <person name="Calhoun S."/>
            <person name="Haridas S."/>
            <person name="Kuo A."/>
            <person name="Mondo S."/>
            <person name="Pangilinan J."/>
            <person name="Riley R."/>
            <person name="LaButti K."/>
            <person name="Andreopoulos B."/>
            <person name="Lipzen A."/>
            <person name="Chen C."/>
            <person name="Yan M."/>
            <person name="Daum C."/>
            <person name="Ng V."/>
            <person name="Clum A."/>
            <person name="Steindorff A."/>
            <person name="Ohm R.A."/>
            <person name="Martin F."/>
            <person name="Silar P."/>
            <person name="Natvig D.O."/>
            <person name="Lalanne C."/>
            <person name="Gautier V."/>
            <person name="Ament-Velasquez S.L."/>
            <person name="Kruys A."/>
            <person name="Hutchinson M.I."/>
            <person name="Powell A.J."/>
            <person name="Barry K."/>
            <person name="Miller A.N."/>
            <person name="Grigoriev I.V."/>
            <person name="Debuchy R."/>
            <person name="Gladieux P."/>
            <person name="Hiltunen Thoren M."/>
            <person name="Johannesson H."/>
        </authorList>
    </citation>
    <scope>NUCLEOTIDE SEQUENCE</scope>
    <source>
        <strain evidence="2">CBS 168.71</strain>
    </source>
</reference>
<feature type="region of interest" description="Disordered" evidence="1">
    <location>
        <begin position="1"/>
        <end position="22"/>
    </location>
</feature>
<feature type="compositionally biased region" description="Polar residues" evidence="1">
    <location>
        <begin position="467"/>
        <end position="477"/>
    </location>
</feature>
<proteinExistence type="predicted"/>
<feature type="region of interest" description="Disordered" evidence="1">
    <location>
        <begin position="427"/>
        <end position="544"/>
    </location>
</feature>
<feature type="compositionally biased region" description="Polar residues" evidence="1">
    <location>
        <begin position="272"/>
        <end position="282"/>
    </location>
</feature>
<comment type="caution">
    <text evidence="2">The sequence shown here is derived from an EMBL/GenBank/DDBJ whole genome shotgun (WGS) entry which is preliminary data.</text>
</comment>
<dbReference type="Gene3D" id="3.30.160.60">
    <property type="entry name" value="Classic Zinc Finger"/>
    <property type="match status" value="1"/>
</dbReference>
<evidence type="ECO:0000256" key="1">
    <source>
        <dbReference type="SAM" id="MobiDB-lite"/>
    </source>
</evidence>
<organism evidence="2 3">
    <name type="scientific">Chaetomium fimeti</name>
    <dbReference type="NCBI Taxonomy" id="1854472"/>
    <lineage>
        <taxon>Eukaryota</taxon>
        <taxon>Fungi</taxon>
        <taxon>Dikarya</taxon>
        <taxon>Ascomycota</taxon>
        <taxon>Pezizomycotina</taxon>
        <taxon>Sordariomycetes</taxon>
        <taxon>Sordariomycetidae</taxon>
        <taxon>Sordariales</taxon>
        <taxon>Chaetomiaceae</taxon>
        <taxon>Chaetomium</taxon>
    </lineage>
</organism>
<reference evidence="2" key="2">
    <citation type="submission" date="2023-06" db="EMBL/GenBank/DDBJ databases">
        <authorList>
            <consortium name="Lawrence Berkeley National Laboratory"/>
            <person name="Haridas S."/>
            <person name="Hensen N."/>
            <person name="Bonometti L."/>
            <person name="Westerberg I."/>
            <person name="Brannstrom I.O."/>
            <person name="Guillou S."/>
            <person name="Cros-Aarteil S."/>
            <person name="Calhoun S."/>
            <person name="Kuo A."/>
            <person name="Mondo S."/>
            <person name="Pangilinan J."/>
            <person name="Riley R."/>
            <person name="Labutti K."/>
            <person name="Andreopoulos B."/>
            <person name="Lipzen A."/>
            <person name="Chen C."/>
            <person name="Yanf M."/>
            <person name="Daum C."/>
            <person name="Ng V."/>
            <person name="Clum A."/>
            <person name="Steindorff A."/>
            <person name="Ohm R."/>
            <person name="Martin F."/>
            <person name="Silar P."/>
            <person name="Natvig D."/>
            <person name="Lalanne C."/>
            <person name="Gautier V."/>
            <person name="Ament-Velasquez S.L."/>
            <person name="Kruys A."/>
            <person name="Hutchinson M.I."/>
            <person name="Powell A.J."/>
            <person name="Barry K."/>
            <person name="Miller A.N."/>
            <person name="Grigoriev I.V."/>
            <person name="Debuchy R."/>
            <person name="Gladieux P."/>
            <person name="Thoren M.H."/>
            <person name="Johannesson H."/>
        </authorList>
    </citation>
    <scope>NUCLEOTIDE SEQUENCE</scope>
    <source>
        <strain evidence="2">CBS 168.71</strain>
    </source>
</reference>
<gene>
    <name evidence="2" type="ORF">B0H64DRAFT_443678</name>
</gene>
<feature type="region of interest" description="Disordered" evidence="1">
    <location>
        <begin position="181"/>
        <end position="203"/>
    </location>
</feature>
<dbReference type="AlphaFoldDB" id="A0AAE0HE02"/>
<name>A0AAE0HE02_9PEZI</name>